<dbReference type="EMBL" id="JAAAHW010003672">
    <property type="protein sequence ID" value="KAF9981671.1"/>
    <property type="molecule type" value="Genomic_DNA"/>
</dbReference>
<gene>
    <name evidence="2" type="ORF">BGZ65_003695</name>
</gene>
<organism evidence="2 3">
    <name type="scientific">Modicella reniformis</name>
    <dbReference type="NCBI Taxonomy" id="1440133"/>
    <lineage>
        <taxon>Eukaryota</taxon>
        <taxon>Fungi</taxon>
        <taxon>Fungi incertae sedis</taxon>
        <taxon>Mucoromycota</taxon>
        <taxon>Mortierellomycotina</taxon>
        <taxon>Mortierellomycetes</taxon>
        <taxon>Mortierellales</taxon>
        <taxon>Mortierellaceae</taxon>
        <taxon>Modicella</taxon>
    </lineage>
</organism>
<comment type="caution">
    <text evidence="2">The sequence shown here is derived from an EMBL/GenBank/DDBJ whole genome shotgun (WGS) entry which is preliminary data.</text>
</comment>
<sequence length="99" mass="11122">IPVMTKGVREDTVQVPFKQSPLWRCMINLANRQHALGQSRLQHPGTVRVLLRNLRPQDGLCNGTRLIYNEFHRRVIVAEIIAGAKAGTTVLIPRISLTT</sequence>
<dbReference type="OrthoDB" id="5860629at2759"/>
<evidence type="ECO:0000259" key="1">
    <source>
        <dbReference type="Pfam" id="PF21530"/>
    </source>
</evidence>
<dbReference type="InterPro" id="IPR049163">
    <property type="entry name" value="Pif1-like_2B_dom"/>
</dbReference>
<proteinExistence type="predicted"/>
<dbReference type="AlphaFoldDB" id="A0A9P6SLY9"/>
<dbReference type="Pfam" id="PF21530">
    <property type="entry name" value="Pif1_2B_dom"/>
    <property type="match status" value="1"/>
</dbReference>
<feature type="non-terminal residue" evidence="2">
    <location>
        <position position="99"/>
    </location>
</feature>
<accession>A0A9P6SLY9</accession>
<feature type="domain" description="DNA helicase Pif1-like 2B" evidence="1">
    <location>
        <begin position="49"/>
        <end position="70"/>
    </location>
</feature>
<keyword evidence="3" id="KW-1185">Reference proteome</keyword>
<feature type="non-terminal residue" evidence="2">
    <location>
        <position position="1"/>
    </location>
</feature>
<evidence type="ECO:0000313" key="3">
    <source>
        <dbReference type="Proteomes" id="UP000749646"/>
    </source>
</evidence>
<protein>
    <recommendedName>
        <fullName evidence="1">DNA helicase Pif1-like 2B domain-containing protein</fullName>
    </recommendedName>
</protein>
<name>A0A9P6SLY9_9FUNG</name>
<reference evidence="2" key="1">
    <citation type="journal article" date="2020" name="Fungal Divers.">
        <title>Resolving the Mortierellaceae phylogeny through synthesis of multi-gene phylogenetics and phylogenomics.</title>
        <authorList>
            <person name="Vandepol N."/>
            <person name="Liber J."/>
            <person name="Desiro A."/>
            <person name="Na H."/>
            <person name="Kennedy M."/>
            <person name="Barry K."/>
            <person name="Grigoriev I.V."/>
            <person name="Miller A.N."/>
            <person name="O'Donnell K."/>
            <person name="Stajich J.E."/>
            <person name="Bonito G."/>
        </authorList>
    </citation>
    <scope>NUCLEOTIDE SEQUENCE</scope>
    <source>
        <strain evidence="2">MES-2147</strain>
    </source>
</reference>
<dbReference type="Proteomes" id="UP000749646">
    <property type="component" value="Unassembled WGS sequence"/>
</dbReference>
<evidence type="ECO:0000313" key="2">
    <source>
        <dbReference type="EMBL" id="KAF9981671.1"/>
    </source>
</evidence>